<dbReference type="InterPro" id="IPR036135">
    <property type="entry name" value="MoeA_linker/N_sf"/>
</dbReference>
<evidence type="ECO:0000256" key="5">
    <source>
        <dbReference type="ARBA" id="ARBA00047317"/>
    </source>
</evidence>
<protein>
    <recommendedName>
        <fullName evidence="6">Molybdopterin molybdenumtransferase</fullName>
        <ecNumber evidence="6">2.10.1.1</ecNumber>
    </recommendedName>
</protein>
<evidence type="ECO:0000259" key="7">
    <source>
        <dbReference type="SMART" id="SM00852"/>
    </source>
</evidence>
<dbReference type="GO" id="GO:0006777">
    <property type="term" value="P:Mo-molybdopterin cofactor biosynthetic process"/>
    <property type="evidence" value="ECO:0007669"/>
    <property type="project" value="UniProtKB-UniRule"/>
</dbReference>
<dbReference type="InterPro" id="IPR005110">
    <property type="entry name" value="MoeA_linker/N"/>
</dbReference>
<dbReference type="InterPro" id="IPR036425">
    <property type="entry name" value="MoaB/Mog-like_dom_sf"/>
</dbReference>
<dbReference type="InterPro" id="IPR005111">
    <property type="entry name" value="MoeA_C_domain_IV"/>
</dbReference>
<evidence type="ECO:0000256" key="4">
    <source>
        <dbReference type="ARBA" id="ARBA00023150"/>
    </source>
</evidence>
<dbReference type="PANTHER" id="PTHR10192:SF5">
    <property type="entry name" value="GEPHYRIN"/>
    <property type="match status" value="1"/>
</dbReference>
<keyword evidence="4 6" id="KW-0501">Molybdenum cofactor biosynthesis</keyword>
<dbReference type="UniPathway" id="UPA00344"/>
<dbReference type="Gene3D" id="2.170.190.11">
    <property type="entry name" value="Molybdopterin biosynthesis moea protein, domain 3"/>
    <property type="match status" value="1"/>
</dbReference>
<comment type="cofactor">
    <cofactor evidence="6">
        <name>Mg(2+)</name>
        <dbReference type="ChEBI" id="CHEBI:18420"/>
    </cofactor>
</comment>
<dbReference type="SUPFAM" id="SSF63867">
    <property type="entry name" value="MoeA C-terminal domain-like"/>
    <property type="match status" value="1"/>
</dbReference>
<feature type="domain" description="MoaB/Mog" evidence="7">
    <location>
        <begin position="187"/>
        <end position="325"/>
    </location>
</feature>
<dbReference type="PANTHER" id="PTHR10192">
    <property type="entry name" value="MOLYBDOPTERIN BIOSYNTHESIS PROTEIN"/>
    <property type="match status" value="1"/>
</dbReference>
<dbReference type="InterPro" id="IPR038987">
    <property type="entry name" value="MoeA-like"/>
</dbReference>
<evidence type="ECO:0000256" key="3">
    <source>
        <dbReference type="ARBA" id="ARBA00010763"/>
    </source>
</evidence>
<dbReference type="EMBL" id="QOQW01000012">
    <property type="protein sequence ID" value="RCK79564.1"/>
    <property type="molecule type" value="Genomic_DNA"/>
</dbReference>
<evidence type="ECO:0000313" key="9">
    <source>
        <dbReference type="Proteomes" id="UP000252355"/>
    </source>
</evidence>
<dbReference type="EC" id="2.10.1.1" evidence="6"/>
<comment type="pathway">
    <text evidence="2 6">Cofactor biosynthesis; molybdopterin biosynthesis.</text>
</comment>
<dbReference type="InterPro" id="IPR001453">
    <property type="entry name" value="MoaB/Mog_dom"/>
</dbReference>
<evidence type="ECO:0000256" key="2">
    <source>
        <dbReference type="ARBA" id="ARBA00005046"/>
    </source>
</evidence>
<evidence type="ECO:0000256" key="6">
    <source>
        <dbReference type="RuleBase" id="RU365090"/>
    </source>
</evidence>
<sequence>MVYYPIRSTMSSAPSSPPPIPLDEARHLLLDRLVPLPPQTVLLAHALGRAAAERVVATCLVPPVRNSAMDGYVLPNDGSRPDGYLLLEPDHPDPARIDGRTRRVLTGQPVPDWAWCVAAEEHCRRRGQVVFPRGRWPAGHNIREAGEDTRPGDVVAEVGTRLDAPLLARLASVGRHRLRVGRPPRVLVLSTGNELVRPPTRPRADWQRHECNTHLLTALLRQAGARVDPLPHLPDRGEVVRRMLERLPPWDLLITIGGASNSEADLSRPTLRELGVRFLFERVHLKPGRPTAFGLWHDRPVLCLPGNPVAAFVTAVLFALPAVRRLAGFADPLATPPWIVDVQSEVLPDRQRFQVLAVRLSPGPQGLPLATPFPESGSGILRSLTTCDGLIGIPPDTHIQPGTRLPLLWVRHQG</sequence>
<dbReference type="Gene3D" id="2.40.340.10">
    <property type="entry name" value="MoeA, C-terminal, domain IV"/>
    <property type="match status" value="1"/>
</dbReference>
<dbReference type="SUPFAM" id="SSF53218">
    <property type="entry name" value="Molybdenum cofactor biosynthesis proteins"/>
    <property type="match status" value="1"/>
</dbReference>
<dbReference type="GO" id="GO:0046872">
    <property type="term" value="F:metal ion binding"/>
    <property type="evidence" value="ECO:0007669"/>
    <property type="project" value="UniProtKB-UniRule"/>
</dbReference>
<dbReference type="PROSITE" id="PS01079">
    <property type="entry name" value="MOCF_BIOSYNTHESIS_2"/>
    <property type="match status" value="1"/>
</dbReference>
<dbReference type="GO" id="GO:0005829">
    <property type="term" value="C:cytosol"/>
    <property type="evidence" value="ECO:0007669"/>
    <property type="project" value="TreeGrafter"/>
</dbReference>
<gene>
    <name evidence="8" type="ORF">OZSIB_4318</name>
</gene>
<proteinExistence type="inferred from homology"/>
<comment type="function">
    <text evidence="1 6">Catalyzes the insertion of molybdate into adenylated molybdopterin with the concomitant release of AMP.</text>
</comment>
<dbReference type="SMART" id="SM00852">
    <property type="entry name" value="MoCF_biosynth"/>
    <property type="match status" value="1"/>
</dbReference>
<keyword evidence="6" id="KW-0479">Metal-binding</keyword>
<name>A0A367ZN55_9BACT</name>
<comment type="caution">
    <text evidence="8">The sequence shown here is derived from an EMBL/GenBank/DDBJ whole genome shotgun (WGS) entry which is preliminary data.</text>
</comment>
<keyword evidence="6" id="KW-0808">Transferase</keyword>
<dbReference type="GO" id="GO:0061599">
    <property type="term" value="F:molybdopterin molybdotransferase activity"/>
    <property type="evidence" value="ECO:0007669"/>
    <property type="project" value="UniProtKB-UniRule"/>
</dbReference>
<dbReference type="Proteomes" id="UP000252355">
    <property type="component" value="Unassembled WGS sequence"/>
</dbReference>
<dbReference type="InterPro" id="IPR008284">
    <property type="entry name" value="MoCF_biosynth_CS"/>
</dbReference>
<comment type="similarity">
    <text evidence="3 6">Belongs to the MoeA family.</text>
</comment>
<dbReference type="Gene3D" id="3.90.105.10">
    <property type="entry name" value="Molybdopterin biosynthesis moea protein, domain 2"/>
    <property type="match status" value="1"/>
</dbReference>
<dbReference type="AlphaFoldDB" id="A0A367ZN55"/>
<evidence type="ECO:0000313" key="8">
    <source>
        <dbReference type="EMBL" id="RCK79564.1"/>
    </source>
</evidence>
<keyword evidence="6" id="KW-0460">Magnesium</keyword>
<dbReference type="Pfam" id="PF00994">
    <property type="entry name" value="MoCF_biosynth"/>
    <property type="match status" value="1"/>
</dbReference>
<dbReference type="Pfam" id="PF03453">
    <property type="entry name" value="MoeA_N"/>
    <property type="match status" value="1"/>
</dbReference>
<reference evidence="8 9" key="1">
    <citation type="submission" date="2018-05" db="EMBL/GenBank/DDBJ databases">
        <title>A metagenomic window into the 2 km-deep terrestrial subsurface aquifer revealed taxonomically and functionally diverse microbial community comprising novel uncultured bacterial lineages.</title>
        <authorList>
            <person name="Kadnikov V.V."/>
            <person name="Mardanov A.V."/>
            <person name="Beletsky A.V."/>
            <person name="Banks D."/>
            <person name="Pimenov N.V."/>
            <person name="Frank Y.A."/>
            <person name="Karnachuk O.V."/>
            <person name="Ravin N.V."/>
        </authorList>
    </citation>
    <scope>NUCLEOTIDE SEQUENCE [LARGE SCALE GENOMIC DNA]</scope>
    <source>
        <strain evidence="8">BY5</strain>
    </source>
</reference>
<dbReference type="InterPro" id="IPR036688">
    <property type="entry name" value="MoeA_C_domain_IV_sf"/>
</dbReference>
<organism evidence="8 9">
    <name type="scientific">Candidatus Ozemobacter sibiricus</name>
    <dbReference type="NCBI Taxonomy" id="2268124"/>
    <lineage>
        <taxon>Bacteria</taxon>
        <taxon>Candidatus Ozemobacteria</taxon>
        <taxon>Candidatus Ozemobacterales</taxon>
        <taxon>Candidatus Ozemobacteraceae</taxon>
        <taxon>Candidatus Ozemobacter</taxon>
    </lineage>
</organism>
<keyword evidence="6" id="KW-0500">Molybdenum</keyword>
<evidence type="ECO:0000256" key="1">
    <source>
        <dbReference type="ARBA" id="ARBA00002901"/>
    </source>
</evidence>
<dbReference type="CDD" id="cd00887">
    <property type="entry name" value="MoeA"/>
    <property type="match status" value="1"/>
</dbReference>
<accession>A0A367ZN55</accession>
<comment type="catalytic activity">
    <reaction evidence="5">
        <text>adenylyl-molybdopterin + molybdate = Mo-molybdopterin + AMP + H(+)</text>
        <dbReference type="Rhea" id="RHEA:35047"/>
        <dbReference type="ChEBI" id="CHEBI:15378"/>
        <dbReference type="ChEBI" id="CHEBI:36264"/>
        <dbReference type="ChEBI" id="CHEBI:62727"/>
        <dbReference type="ChEBI" id="CHEBI:71302"/>
        <dbReference type="ChEBI" id="CHEBI:456215"/>
        <dbReference type="EC" id="2.10.1.1"/>
    </reaction>
</comment>
<dbReference type="Pfam" id="PF03454">
    <property type="entry name" value="MoeA_C"/>
    <property type="match status" value="1"/>
</dbReference>
<dbReference type="Gene3D" id="3.40.980.10">
    <property type="entry name" value="MoaB/Mog-like domain"/>
    <property type="match status" value="1"/>
</dbReference>
<dbReference type="SUPFAM" id="SSF63882">
    <property type="entry name" value="MoeA N-terminal region -like"/>
    <property type="match status" value="1"/>
</dbReference>